<dbReference type="RefSeq" id="WP_188490916.1">
    <property type="nucleotide sequence ID" value="NZ_BMCS01000002.1"/>
</dbReference>
<feature type="transmembrane region" description="Helical" evidence="2">
    <location>
        <begin position="35"/>
        <end position="57"/>
    </location>
</feature>
<proteinExistence type="predicted"/>
<feature type="region of interest" description="Disordered" evidence="1">
    <location>
        <begin position="1"/>
        <end position="34"/>
    </location>
</feature>
<gene>
    <name evidence="3" type="ORF">GCM10007298_31740</name>
</gene>
<evidence type="ECO:0000313" key="4">
    <source>
        <dbReference type="Proteomes" id="UP000632454"/>
    </source>
</evidence>
<feature type="compositionally biased region" description="Polar residues" evidence="1">
    <location>
        <begin position="1"/>
        <end position="33"/>
    </location>
</feature>
<comment type="caution">
    <text evidence="3">The sequence shown here is derived from an EMBL/GenBank/DDBJ whole genome shotgun (WGS) entry which is preliminary data.</text>
</comment>
<keyword evidence="4" id="KW-1185">Reference proteome</keyword>
<accession>A0ABQ1V0U4</accession>
<evidence type="ECO:0000256" key="2">
    <source>
        <dbReference type="SAM" id="Phobius"/>
    </source>
</evidence>
<evidence type="ECO:0000313" key="3">
    <source>
        <dbReference type="EMBL" id="GGF33602.1"/>
    </source>
</evidence>
<keyword evidence="2" id="KW-0472">Membrane</keyword>
<keyword evidence="2" id="KW-0812">Transmembrane</keyword>
<sequence length="75" mass="7934">MATPATITTVPPRCSTQCAASRRSPTPSGQGDTPLQIYAGVMGLAVLALVSTTVSYFHREPRHSQQSFPLSGKNC</sequence>
<protein>
    <submittedName>
        <fullName evidence="3">Uncharacterized protein</fullName>
    </submittedName>
</protein>
<keyword evidence="2" id="KW-1133">Transmembrane helix</keyword>
<name>A0ABQ1V0U4_9NOCA</name>
<dbReference type="EMBL" id="BMCS01000002">
    <property type="protein sequence ID" value="GGF33602.1"/>
    <property type="molecule type" value="Genomic_DNA"/>
</dbReference>
<organism evidence="3 4">
    <name type="scientific">Williamsia phyllosphaerae</name>
    <dbReference type="NCBI Taxonomy" id="885042"/>
    <lineage>
        <taxon>Bacteria</taxon>
        <taxon>Bacillati</taxon>
        <taxon>Actinomycetota</taxon>
        <taxon>Actinomycetes</taxon>
        <taxon>Mycobacteriales</taxon>
        <taxon>Nocardiaceae</taxon>
        <taxon>Williamsia</taxon>
    </lineage>
</organism>
<evidence type="ECO:0000256" key="1">
    <source>
        <dbReference type="SAM" id="MobiDB-lite"/>
    </source>
</evidence>
<dbReference type="Proteomes" id="UP000632454">
    <property type="component" value="Unassembled WGS sequence"/>
</dbReference>
<reference evidence="4" key="1">
    <citation type="journal article" date="2019" name="Int. J. Syst. Evol. Microbiol.">
        <title>The Global Catalogue of Microorganisms (GCM) 10K type strain sequencing project: providing services to taxonomists for standard genome sequencing and annotation.</title>
        <authorList>
            <consortium name="The Broad Institute Genomics Platform"/>
            <consortium name="The Broad Institute Genome Sequencing Center for Infectious Disease"/>
            <person name="Wu L."/>
            <person name="Ma J."/>
        </authorList>
    </citation>
    <scope>NUCLEOTIDE SEQUENCE [LARGE SCALE GENOMIC DNA]</scope>
    <source>
        <strain evidence="4">CCM 7855</strain>
    </source>
</reference>